<dbReference type="Proteomes" id="UP001196413">
    <property type="component" value="Unassembled WGS sequence"/>
</dbReference>
<dbReference type="AlphaFoldDB" id="A0AAD5QI51"/>
<evidence type="ECO:0000313" key="2">
    <source>
        <dbReference type="EMBL" id="KAJ1350439.1"/>
    </source>
</evidence>
<accession>A0AAD5QI51</accession>
<dbReference type="GO" id="GO:0003677">
    <property type="term" value="F:DNA binding"/>
    <property type="evidence" value="ECO:0007669"/>
    <property type="project" value="InterPro"/>
</dbReference>
<dbReference type="GO" id="GO:0000786">
    <property type="term" value="C:nucleosome"/>
    <property type="evidence" value="ECO:0007669"/>
    <property type="project" value="InterPro"/>
</dbReference>
<feature type="domain" description="H15" evidence="1">
    <location>
        <begin position="96"/>
        <end position="135"/>
    </location>
</feature>
<gene>
    <name evidence="2" type="ORF">KIN20_006229</name>
</gene>
<dbReference type="SUPFAM" id="SSF55486">
    <property type="entry name" value="Metalloproteases ('zincins'), catalytic domain"/>
    <property type="match status" value="1"/>
</dbReference>
<dbReference type="Gene3D" id="1.10.10.10">
    <property type="entry name" value="Winged helix-like DNA-binding domain superfamily/Winged helix DNA-binding domain"/>
    <property type="match status" value="1"/>
</dbReference>
<reference evidence="2" key="1">
    <citation type="submission" date="2021-06" db="EMBL/GenBank/DDBJ databases">
        <title>Parelaphostrongylus tenuis whole genome reference sequence.</title>
        <authorList>
            <person name="Garwood T.J."/>
            <person name="Larsen P.A."/>
            <person name="Fountain-Jones N.M."/>
            <person name="Garbe J.R."/>
            <person name="Macchietto M.G."/>
            <person name="Kania S.A."/>
            <person name="Gerhold R.W."/>
            <person name="Richards J.E."/>
            <person name="Wolf T.M."/>
        </authorList>
    </citation>
    <scope>NUCLEOTIDE SEQUENCE</scope>
    <source>
        <strain evidence="2">MNPRO001-30</strain>
        <tissue evidence="2">Meninges</tissue>
    </source>
</reference>
<protein>
    <recommendedName>
        <fullName evidence="1">H15 domain-containing protein</fullName>
    </recommendedName>
</protein>
<dbReference type="InterPro" id="IPR036388">
    <property type="entry name" value="WH-like_DNA-bd_sf"/>
</dbReference>
<name>A0AAD5QI51_PARTN</name>
<organism evidence="2 3">
    <name type="scientific">Parelaphostrongylus tenuis</name>
    <name type="common">Meningeal worm</name>
    <dbReference type="NCBI Taxonomy" id="148309"/>
    <lineage>
        <taxon>Eukaryota</taxon>
        <taxon>Metazoa</taxon>
        <taxon>Ecdysozoa</taxon>
        <taxon>Nematoda</taxon>
        <taxon>Chromadorea</taxon>
        <taxon>Rhabditida</taxon>
        <taxon>Rhabditina</taxon>
        <taxon>Rhabditomorpha</taxon>
        <taxon>Strongyloidea</taxon>
        <taxon>Metastrongylidae</taxon>
        <taxon>Parelaphostrongylus</taxon>
    </lineage>
</organism>
<dbReference type="InterPro" id="IPR005818">
    <property type="entry name" value="Histone_H1/H5_H15"/>
</dbReference>
<proteinExistence type="predicted"/>
<dbReference type="EMBL" id="JAHQIW010000864">
    <property type="protein sequence ID" value="KAJ1350439.1"/>
    <property type="molecule type" value="Genomic_DNA"/>
</dbReference>
<comment type="caution">
    <text evidence="2">The sequence shown here is derived from an EMBL/GenBank/DDBJ whole genome shotgun (WGS) entry which is preliminary data.</text>
</comment>
<sequence>MVEKLSRWGIEFDFELLMKPVDRNEFDFNPAVPGTGLHINGKLTQDENIADNGGVKQALKMELTSEQIRLLTIREWLLSSNAALASERIKMHQHHHHHRINKINAQVCMAVKKALTKSELKQVKGSEASGTFRLGEKGTTFSTKERLSA</sequence>
<evidence type="ECO:0000313" key="3">
    <source>
        <dbReference type="Proteomes" id="UP001196413"/>
    </source>
</evidence>
<dbReference type="GO" id="GO:0006334">
    <property type="term" value="P:nucleosome assembly"/>
    <property type="evidence" value="ECO:0007669"/>
    <property type="project" value="InterPro"/>
</dbReference>
<evidence type="ECO:0000259" key="1">
    <source>
        <dbReference type="Pfam" id="PF00538"/>
    </source>
</evidence>
<keyword evidence="3" id="KW-1185">Reference proteome</keyword>
<dbReference type="Pfam" id="PF00538">
    <property type="entry name" value="Linker_histone"/>
    <property type="match status" value="1"/>
</dbReference>